<organism evidence="2 3">
    <name type="scientific">Phorcysia thermohydrogeniphila</name>
    <dbReference type="NCBI Taxonomy" id="936138"/>
    <lineage>
        <taxon>Bacteria</taxon>
        <taxon>Pseudomonadati</taxon>
        <taxon>Aquificota</taxon>
        <taxon>Aquificia</taxon>
        <taxon>Desulfurobacteriales</taxon>
        <taxon>Desulfurobacteriaceae</taxon>
        <taxon>Phorcysia</taxon>
    </lineage>
</organism>
<evidence type="ECO:0000313" key="2">
    <source>
        <dbReference type="EMBL" id="TCK02482.1"/>
    </source>
</evidence>
<sequence length="129" mass="14198">MIGLDTGFFIKLLQGQANLKGVWLSVVGGKEKAVVSVLTLFELERLKLKGLINCEALEALREAIFLNCLVVEVNADLVVEAARLSYGLKLATVDSIILASFKLAGCKKVLTTDSLWKNYRSKLMKIEII</sequence>
<dbReference type="Gene3D" id="3.40.50.1010">
    <property type="entry name" value="5'-nuclease"/>
    <property type="match status" value="1"/>
</dbReference>
<dbReference type="InterPro" id="IPR002716">
    <property type="entry name" value="PIN_dom"/>
</dbReference>
<dbReference type="RefSeq" id="WP_165863718.1">
    <property type="nucleotide sequence ID" value="NZ_SMFV01000007.1"/>
</dbReference>
<gene>
    <name evidence="2" type="ORF">CLV27_1657</name>
</gene>
<dbReference type="Pfam" id="PF01850">
    <property type="entry name" value="PIN"/>
    <property type="match status" value="1"/>
</dbReference>
<dbReference type="EMBL" id="SMFV01000007">
    <property type="protein sequence ID" value="TCK02482.1"/>
    <property type="molecule type" value="Genomic_DNA"/>
</dbReference>
<feature type="domain" description="PIN" evidence="1">
    <location>
        <begin position="4"/>
        <end position="119"/>
    </location>
</feature>
<keyword evidence="3" id="KW-1185">Reference proteome</keyword>
<dbReference type="InterPro" id="IPR029060">
    <property type="entry name" value="PIN-like_dom_sf"/>
</dbReference>
<evidence type="ECO:0000259" key="1">
    <source>
        <dbReference type="Pfam" id="PF01850"/>
    </source>
</evidence>
<evidence type="ECO:0000313" key="3">
    <source>
        <dbReference type="Proteomes" id="UP000295777"/>
    </source>
</evidence>
<protein>
    <submittedName>
        <fullName evidence="2">Putative nucleic acid-binding protein</fullName>
    </submittedName>
</protein>
<reference evidence="2 3" key="1">
    <citation type="submission" date="2019-03" db="EMBL/GenBank/DDBJ databases">
        <title>Genomic Encyclopedia of Archaeal and Bacterial Type Strains, Phase II (KMG-II): from individual species to whole genera.</title>
        <authorList>
            <person name="Goeker M."/>
        </authorList>
    </citation>
    <scope>NUCLEOTIDE SEQUENCE [LARGE SCALE GENOMIC DNA]</scope>
    <source>
        <strain evidence="2 3">DSM 24425</strain>
    </source>
</reference>
<dbReference type="Proteomes" id="UP000295777">
    <property type="component" value="Unassembled WGS sequence"/>
</dbReference>
<name>A0A4R1GE49_9BACT</name>
<comment type="caution">
    <text evidence="2">The sequence shown here is derived from an EMBL/GenBank/DDBJ whole genome shotgun (WGS) entry which is preliminary data.</text>
</comment>
<dbReference type="AlphaFoldDB" id="A0A4R1GE49"/>
<accession>A0A4R1GE49</accession>
<proteinExistence type="predicted"/>
<dbReference type="SUPFAM" id="SSF88723">
    <property type="entry name" value="PIN domain-like"/>
    <property type="match status" value="1"/>
</dbReference>